<evidence type="ECO:0000256" key="7">
    <source>
        <dbReference type="ARBA" id="ARBA00022842"/>
    </source>
</evidence>
<keyword evidence="7 9" id="KW-0460">Magnesium</keyword>
<comment type="similarity">
    <text evidence="9">Belongs to the DHPS family.</text>
</comment>
<keyword evidence="5 9" id="KW-0808">Transferase</keyword>
<accession>A0ABY8AR35</accession>
<organism evidence="11 12">
    <name type="scientific">Legionella cardiaca</name>
    <dbReference type="NCBI Taxonomy" id="1071983"/>
    <lineage>
        <taxon>Bacteria</taxon>
        <taxon>Pseudomonadati</taxon>
        <taxon>Pseudomonadota</taxon>
        <taxon>Gammaproteobacteria</taxon>
        <taxon>Legionellales</taxon>
        <taxon>Legionellaceae</taxon>
        <taxon>Legionella</taxon>
    </lineage>
</organism>
<dbReference type="Proteomes" id="UP001222087">
    <property type="component" value="Chromosome"/>
</dbReference>
<keyword evidence="12" id="KW-1185">Reference proteome</keyword>
<dbReference type="PANTHER" id="PTHR20941">
    <property type="entry name" value="FOLATE SYNTHESIS PROTEINS"/>
    <property type="match status" value="1"/>
</dbReference>
<sequence>MNNNQFKQWLRAYAQSIQEYSKPLVMGILNITPNSFSDGGRYFTRDKAVEHALEMVAAGADIIDIGGESSKPGAKPVSCAEELARVIPVIEKLRQESEICISIDTTKAQVMQEALAAGAFIINDITALATPESLDVAAKFDVPVCLMHMQGKPTTMQEQPQYVDDVIDELYSFFKQKIQICLSAGIKTENLILDPGFGFGKLPQHNLRIVKQIAAFKDFHLPIMLGASRKSTVGSILGKPVEQRLLGSLAIAIFAALQGVAILRTHDVDETQQVLIMLEAITNESLPKPFNCF</sequence>
<dbReference type="InterPro" id="IPR011005">
    <property type="entry name" value="Dihydropteroate_synth-like_sf"/>
</dbReference>
<feature type="domain" description="Pterin-binding" evidence="10">
    <location>
        <begin position="23"/>
        <end position="276"/>
    </location>
</feature>
<proteinExistence type="inferred from homology"/>
<dbReference type="InterPro" id="IPR045031">
    <property type="entry name" value="DHP_synth-like"/>
</dbReference>
<evidence type="ECO:0000256" key="1">
    <source>
        <dbReference type="ARBA" id="ARBA00000012"/>
    </source>
</evidence>
<name>A0ABY8AR35_9GAMM</name>
<dbReference type="GO" id="GO:0004156">
    <property type="term" value="F:dihydropteroate synthase activity"/>
    <property type="evidence" value="ECO:0007669"/>
    <property type="project" value="UniProtKB-EC"/>
</dbReference>
<evidence type="ECO:0000256" key="3">
    <source>
        <dbReference type="ARBA" id="ARBA00004763"/>
    </source>
</evidence>
<dbReference type="PANTHER" id="PTHR20941:SF1">
    <property type="entry name" value="FOLIC ACID SYNTHESIS PROTEIN FOL1"/>
    <property type="match status" value="1"/>
</dbReference>
<comment type="pathway">
    <text evidence="3 9">Cofactor biosynthesis; tetrahydrofolate biosynthesis; 7,8-dihydrofolate from 2-amino-4-hydroxy-6-hydroxymethyl-7,8-dihydropteridine diphosphate and 4-aminobenzoate: step 1/2.</text>
</comment>
<dbReference type="EMBL" id="CP119078">
    <property type="protein sequence ID" value="WED43142.1"/>
    <property type="molecule type" value="Genomic_DNA"/>
</dbReference>
<evidence type="ECO:0000256" key="4">
    <source>
        <dbReference type="ARBA" id="ARBA00012458"/>
    </source>
</evidence>
<keyword evidence="8 9" id="KW-0289">Folate biosynthesis</keyword>
<dbReference type="PROSITE" id="PS00793">
    <property type="entry name" value="DHPS_2"/>
    <property type="match status" value="1"/>
</dbReference>
<dbReference type="InterPro" id="IPR006390">
    <property type="entry name" value="DHP_synth_dom"/>
</dbReference>
<comment type="cofactor">
    <cofactor evidence="2 9">
        <name>Mg(2+)</name>
        <dbReference type="ChEBI" id="CHEBI:18420"/>
    </cofactor>
</comment>
<evidence type="ECO:0000256" key="5">
    <source>
        <dbReference type="ARBA" id="ARBA00022679"/>
    </source>
</evidence>
<evidence type="ECO:0000256" key="8">
    <source>
        <dbReference type="ARBA" id="ARBA00022909"/>
    </source>
</evidence>
<evidence type="ECO:0000256" key="9">
    <source>
        <dbReference type="RuleBase" id="RU361205"/>
    </source>
</evidence>
<keyword evidence="6 9" id="KW-0479">Metal-binding</keyword>
<dbReference type="Pfam" id="PF00809">
    <property type="entry name" value="Pterin_bind"/>
    <property type="match status" value="1"/>
</dbReference>
<evidence type="ECO:0000313" key="11">
    <source>
        <dbReference type="EMBL" id="WED43142.1"/>
    </source>
</evidence>
<dbReference type="EC" id="2.5.1.15" evidence="4 9"/>
<gene>
    <name evidence="11" type="primary">folP</name>
    <name evidence="11" type="ORF">PXX05_14785</name>
</gene>
<dbReference type="SUPFAM" id="SSF51717">
    <property type="entry name" value="Dihydropteroate synthetase-like"/>
    <property type="match status" value="1"/>
</dbReference>
<comment type="catalytic activity">
    <reaction evidence="1">
        <text>(7,8-dihydropterin-6-yl)methyl diphosphate + 4-aminobenzoate = 7,8-dihydropteroate + diphosphate</text>
        <dbReference type="Rhea" id="RHEA:19949"/>
        <dbReference type="ChEBI" id="CHEBI:17836"/>
        <dbReference type="ChEBI" id="CHEBI:17839"/>
        <dbReference type="ChEBI" id="CHEBI:33019"/>
        <dbReference type="ChEBI" id="CHEBI:72950"/>
        <dbReference type="EC" id="2.5.1.15"/>
    </reaction>
</comment>
<evidence type="ECO:0000313" key="12">
    <source>
        <dbReference type="Proteomes" id="UP001222087"/>
    </source>
</evidence>
<evidence type="ECO:0000256" key="2">
    <source>
        <dbReference type="ARBA" id="ARBA00001946"/>
    </source>
</evidence>
<protein>
    <recommendedName>
        <fullName evidence="4 9">Dihydropteroate synthase</fullName>
        <shortName evidence="9">DHPS</shortName>
        <ecNumber evidence="4 9">2.5.1.15</ecNumber>
    </recommendedName>
    <alternativeName>
        <fullName evidence="9">Dihydropteroate pyrophosphorylase</fullName>
    </alternativeName>
</protein>
<dbReference type="PROSITE" id="PS00792">
    <property type="entry name" value="DHPS_1"/>
    <property type="match status" value="1"/>
</dbReference>
<reference evidence="11 12" key="1">
    <citation type="submission" date="2023-02" db="EMBL/GenBank/DDBJ databases">
        <title>Genome Sequence of L. cardiaca H63T.</title>
        <authorList>
            <person name="Lopez A.E."/>
            <person name="Cianciotto N.P."/>
        </authorList>
    </citation>
    <scope>NUCLEOTIDE SEQUENCE [LARGE SCALE GENOMIC DNA]</scope>
    <source>
        <strain evidence="11 12">H63</strain>
    </source>
</reference>
<dbReference type="InterPro" id="IPR000489">
    <property type="entry name" value="Pterin-binding_dom"/>
</dbReference>
<evidence type="ECO:0000256" key="6">
    <source>
        <dbReference type="ARBA" id="ARBA00022723"/>
    </source>
</evidence>
<dbReference type="NCBIfam" id="TIGR01496">
    <property type="entry name" value="DHPS"/>
    <property type="match status" value="1"/>
</dbReference>
<dbReference type="RefSeq" id="WP_275088956.1">
    <property type="nucleotide sequence ID" value="NZ_CP119078.1"/>
</dbReference>
<comment type="function">
    <text evidence="9">Catalyzes the condensation of para-aminobenzoate (pABA) with 6-hydroxymethyl-7,8-dihydropterin diphosphate (DHPt-PP) to form 7,8-dihydropteroate (H2Pte), the immediate precursor of folate derivatives.</text>
</comment>
<dbReference type="PROSITE" id="PS50972">
    <property type="entry name" value="PTERIN_BINDING"/>
    <property type="match status" value="1"/>
</dbReference>
<dbReference type="CDD" id="cd00739">
    <property type="entry name" value="DHPS"/>
    <property type="match status" value="1"/>
</dbReference>
<dbReference type="Gene3D" id="3.20.20.20">
    <property type="entry name" value="Dihydropteroate synthase-like"/>
    <property type="match status" value="1"/>
</dbReference>
<evidence type="ECO:0000259" key="10">
    <source>
        <dbReference type="PROSITE" id="PS50972"/>
    </source>
</evidence>